<keyword evidence="2" id="KW-0808">Transferase</keyword>
<keyword evidence="1" id="KW-0489">Methyltransferase</keyword>
<dbReference type="SUPFAM" id="SSF53335">
    <property type="entry name" value="S-adenosyl-L-methionine-dependent methyltransferases"/>
    <property type="match status" value="1"/>
</dbReference>
<evidence type="ECO:0000256" key="2">
    <source>
        <dbReference type="ARBA" id="ARBA00022679"/>
    </source>
</evidence>
<evidence type="ECO:0000256" key="4">
    <source>
        <dbReference type="ARBA" id="ARBA00023453"/>
    </source>
</evidence>
<dbReference type="InterPro" id="IPR002935">
    <property type="entry name" value="SAM_O-MeTrfase"/>
</dbReference>
<keyword evidence="3" id="KW-0949">S-adenosyl-L-methionine</keyword>
<dbReference type="OMA" id="VHARDEY"/>
<accession>A0A8W8I1H5</accession>
<keyword evidence="6" id="KW-1185">Reference proteome</keyword>
<evidence type="ECO:0000256" key="1">
    <source>
        <dbReference type="ARBA" id="ARBA00022603"/>
    </source>
</evidence>
<evidence type="ECO:0000256" key="3">
    <source>
        <dbReference type="ARBA" id="ARBA00022691"/>
    </source>
</evidence>
<dbReference type="Proteomes" id="UP000005408">
    <property type="component" value="Unassembled WGS sequence"/>
</dbReference>
<dbReference type="GO" id="GO:0008757">
    <property type="term" value="F:S-adenosylmethionine-dependent methyltransferase activity"/>
    <property type="evidence" value="ECO:0007669"/>
    <property type="project" value="TreeGrafter"/>
</dbReference>
<evidence type="ECO:0008006" key="7">
    <source>
        <dbReference type="Google" id="ProtNLM"/>
    </source>
</evidence>
<reference evidence="5" key="1">
    <citation type="submission" date="2022-08" db="UniProtKB">
        <authorList>
            <consortium name="EnsemblMetazoa"/>
        </authorList>
    </citation>
    <scope>IDENTIFICATION</scope>
    <source>
        <strain evidence="5">05x7-T-G4-1.051#20</strain>
    </source>
</reference>
<organism evidence="5 6">
    <name type="scientific">Magallana gigas</name>
    <name type="common">Pacific oyster</name>
    <name type="synonym">Crassostrea gigas</name>
    <dbReference type="NCBI Taxonomy" id="29159"/>
    <lineage>
        <taxon>Eukaryota</taxon>
        <taxon>Metazoa</taxon>
        <taxon>Spiralia</taxon>
        <taxon>Lophotrochozoa</taxon>
        <taxon>Mollusca</taxon>
        <taxon>Bivalvia</taxon>
        <taxon>Autobranchia</taxon>
        <taxon>Pteriomorphia</taxon>
        <taxon>Ostreida</taxon>
        <taxon>Ostreoidea</taxon>
        <taxon>Ostreidae</taxon>
        <taxon>Magallana</taxon>
    </lineage>
</organism>
<sequence length="276" mass="31269">MASEKFMILDPAYRKLQKLKELVIEENASSKISAEIDEVIDLLKARYDYCEGITSDPSKDLQQLMHSTFHHQWQNDHAEGKLSRVPSTMMMSGKLEAQFLRSLTSLCNAERVLELGLFTGCTALAFAEGIPEDGKVVSCELDPYIADLARSFLDKTSCGKKVEIMKGPAKSSLEILAKKKEQFDIIFIDADKKGYITYYKTIWDLGLLAPKGTILVDNVLFHGDPYSKEGRTGEIGQSIINFNEMVRKDDRVHKIMVPIRDGLMIIRRKEDVDRQK</sequence>
<dbReference type="InterPro" id="IPR050362">
    <property type="entry name" value="Cation-dep_OMT"/>
</dbReference>
<dbReference type="Gene3D" id="3.40.50.150">
    <property type="entry name" value="Vaccinia Virus protein VP39"/>
    <property type="match status" value="1"/>
</dbReference>
<dbReference type="PANTHER" id="PTHR10509">
    <property type="entry name" value="O-METHYLTRANSFERASE-RELATED"/>
    <property type="match status" value="1"/>
</dbReference>
<dbReference type="AlphaFoldDB" id="A0A8W8I1H5"/>
<dbReference type="GO" id="GO:0008171">
    <property type="term" value="F:O-methyltransferase activity"/>
    <property type="evidence" value="ECO:0007669"/>
    <property type="project" value="InterPro"/>
</dbReference>
<comment type="similarity">
    <text evidence="4">Belongs to the class I-like SAM-binding methyltransferase superfamily. Cation-dependent O-methyltransferase family.</text>
</comment>
<dbReference type="PANTHER" id="PTHR10509:SF14">
    <property type="entry name" value="CAFFEOYL-COA O-METHYLTRANSFERASE 3-RELATED"/>
    <property type="match status" value="1"/>
</dbReference>
<evidence type="ECO:0000313" key="5">
    <source>
        <dbReference type="EnsemblMetazoa" id="G12059.1:cds"/>
    </source>
</evidence>
<dbReference type="GO" id="GO:0032259">
    <property type="term" value="P:methylation"/>
    <property type="evidence" value="ECO:0007669"/>
    <property type="project" value="UniProtKB-KW"/>
</dbReference>
<dbReference type="EnsemblMetazoa" id="G12059.1">
    <property type="protein sequence ID" value="G12059.1:cds"/>
    <property type="gene ID" value="G12059"/>
</dbReference>
<proteinExistence type="inferred from homology"/>
<evidence type="ECO:0000313" key="6">
    <source>
        <dbReference type="Proteomes" id="UP000005408"/>
    </source>
</evidence>
<protein>
    <recommendedName>
        <fullName evidence="7">Caffeoyl-CoA O-methyltransferase</fullName>
    </recommendedName>
</protein>
<dbReference type="CDD" id="cd02440">
    <property type="entry name" value="AdoMet_MTases"/>
    <property type="match status" value="1"/>
</dbReference>
<dbReference type="InterPro" id="IPR029063">
    <property type="entry name" value="SAM-dependent_MTases_sf"/>
</dbReference>
<dbReference type="Pfam" id="PF01596">
    <property type="entry name" value="Methyltransf_3"/>
    <property type="match status" value="1"/>
</dbReference>
<dbReference type="PROSITE" id="PS51682">
    <property type="entry name" value="SAM_OMT_I"/>
    <property type="match status" value="1"/>
</dbReference>
<name>A0A8W8I1H5_MAGGI</name>
<dbReference type="OrthoDB" id="10251242at2759"/>